<dbReference type="RefSeq" id="WP_265991541.1">
    <property type="nucleotide sequence ID" value="NZ_CP110973.1"/>
</dbReference>
<sequence length="885" mass="97285">MKKGLPDFSQVVAGGNGIAYAPYQGIGDVSVIPLTLQVAPQGNGKPAFYLELIRGITPFALPKPHGMIDLRLEVGSVETAFLETVRAAWPERAMVQPMFNQGFFRFRSLSDRLDSAADDLLAPVPMGGMLLSRLRYTRLLSLEALSAIKQALQQELLVLDAFAELEVKGVAPRLPVTVEFDPADLIRALETLLNAERKMPVRRLADFFAQDRSAFPFLSIQADEPYTEKEFGITLSDWILARFGTFTPSPDDDPQPYWYLPESGEEGTFRWQLSEPLETSRILTFQFDALAEARKLVQTAGLNTIYSERVIPPLQTGFLRVLVTHELPELPESVLQIGVRFQAPPNPPHRVQAINKTVIFTPGKSSEVAELQFSPAEPQQYAYAPFVVFRTATGSQELTGEPRQSSEQHVRIHDLPVNLLAIEAATDLLNEATLHGLYQWEVAGEPKSVAFNLSASQPQTTLVVPAGGSTLAKCVVEAVSIDSDARVRTEFYPTGRLRLDRFSFAGYGPHSVEFVGPLTEEDSLIVVHCLPENEPLDGANPSVLTLTADRPQKTWTWFAESLFHPGFCYRVLNADGKELLPWSEIQSPFVGTVRVDPPQKDSEDMSDGNQLFDGLRYFKNPDEENAYYYLPEQPKPQTGADGKPTLSLMVLGGTGFLQLGTVWEADPVTLEELRSHIANEHNEATTSIRLNFAPVEVEKVEVVVQTGSEEKVLASSGSSGYPPFSAIFNASVAQDDQNAVVAALHQQKGMLRVDYQTVQEALESVKVTIRGAIPTVGASLSELSSLPRCREWVVAAIASGKLEREKTGSKKASGELWRAAEEEALDAAAEQVFRYAKGTVFQADETRINVVAEKSETVSNSAIFTTDVSTWFSGNDGDSHIRIGG</sequence>
<comment type="caution">
    <text evidence="1">The sequence shown here is derived from an EMBL/GenBank/DDBJ whole genome shotgun (WGS) entry which is preliminary data.</text>
</comment>
<proteinExistence type="predicted"/>
<evidence type="ECO:0000313" key="2">
    <source>
        <dbReference type="Proteomes" id="UP001597116"/>
    </source>
</evidence>
<organism evidence="1 2">
    <name type="scientific">Larkinella insperata</name>
    <dbReference type="NCBI Taxonomy" id="332158"/>
    <lineage>
        <taxon>Bacteria</taxon>
        <taxon>Pseudomonadati</taxon>
        <taxon>Bacteroidota</taxon>
        <taxon>Cytophagia</taxon>
        <taxon>Cytophagales</taxon>
        <taxon>Spirosomataceae</taxon>
        <taxon>Larkinella</taxon>
    </lineage>
</organism>
<accession>A0ABW3QHD3</accession>
<evidence type="ECO:0000313" key="1">
    <source>
        <dbReference type="EMBL" id="MFD1141238.1"/>
    </source>
</evidence>
<gene>
    <name evidence="1" type="ORF">ACFQ4C_08970</name>
</gene>
<protein>
    <recommendedName>
        <fullName evidence="3">Baseplate protein J-like domain-containing protein</fullName>
    </recommendedName>
</protein>
<evidence type="ECO:0008006" key="3">
    <source>
        <dbReference type="Google" id="ProtNLM"/>
    </source>
</evidence>
<keyword evidence="2" id="KW-1185">Reference proteome</keyword>
<dbReference type="Proteomes" id="UP001597116">
    <property type="component" value="Unassembled WGS sequence"/>
</dbReference>
<dbReference type="EMBL" id="JBHTLP010000008">
    <property type="protein sequence ID" value="MFD1141238.1"/>
    <property type="molecule type" value="Genomic_DNA"/>
</dbReference>
<name>A0ABW3QHD3_9BACT</name>
<reference evidence="2" key="1">
    <citation type="journal article" date="2019" name="Int. J. Syst. Evol. Microbiol.">
        <title>The Global Catalogue of Microorganisms (GCM) 10K type strain sequencing project: providing services to taxonomists for standard genome sequencing and annotation.</title>
        <authorList>
            <consortium name="The Broad Institute Genomics Platform"/>
            <consortium name="The Broad Institute Genome Sequencing Center for Infectious Disease"/>
            <person name="Wu L."/>
            <person name="Ma J."/>
        </authorList>
    </citation>
    <scope>NUCLEOTIDE SEQUENCE [LARGE SCALE GENOMIC DNA]</scope>
    <source>
        <strain evidence="2">CCUG 55608</strain>
    </source>
</reference>